<proteinExistence type="inferred from homology"/>
<keyword evidence="7" id="KW-1185">Reference proteome</keyword>
<evidence type="ECO:0000256" key="1">
    <source>
        <dbReference type="ARBA" id="ARBA00010617"/>
    </source>
</evidence>
<dbReference type="SUPFAM" id="SSF48264">
    <property type="entry name" value="Cytochrome P450"/>
    <property type="match status" value="1"/>
</dbReference>
<dbReference type="Gene3D" id="1.10.630.10">
    <property type="entry name" value="Cytochrome P450"/>
    <property type="match status" value="1"/>
</dbReference>
<dbReference type="InterPro" id="IPR001128">
    <property type="entry name" value="Cyt_P450"/>
</dbReference>
<dbReference type="PANTHER" id="PTHR47950">
    <property type="entry name" value="CYTOCHROME P450, FAMILY 76, SUBFAMILY C, POLYPEPTIDE 5-RELATED"/>
    <property type="match status" value="1"/>
</dbReference>
<keyword evidence="3" id="KW-0479">Metal-binding</keyword>
<comment type="similarity">
    <text evidence="1">Belongs to the cytochrome P450 family.</text>
</comment>
<dbReference type="Pfam" id="PF00067">
    <property type="entry name" value="p450"/>
    <property type="match status" value="1"/>
</dbReference>
<keyword evidence="4" id="KW-0408">Iron</keyword>
<evidence type="ECO:0000256" key="3">
    <source>
        <dbReference type="ARBA" id="ARBA00022723"/>
    </source>
</evidence>
<keyword evidence="5" id="KW-0560">Oxidoreductase</keyword>
<evidence type="ECO:0000256" key="5">
    <source>
        <dbReference type="ARBA" id="ARBA00023033"/>
    </source>
</evidence>
<evidence type="ECO:0000313" key="7">
    <source>
        <dbReference type="Proteomes" id="UP001604336"/>
    </source>
</evidence>
<comment type="caution">
    <text evidence="6">The sequence shown here is derived from an EMBL/GenBank/DDBJ whole genome shotgun (WGS) entry which is preliminary data.</text>
</comment>
<name>A0ABD1TW80_9LAMI</name>
<gene>
    <name evidence="6" type="ORF">Adt_13030</name>
</gene>
<dbReference type="GO" id="GO:0004497">
    <property type="term" value="F:monooxygenase activity"/>
    <property type="evidence" value="ECO:0007669"/>
    <property type="project" value="UniProtKB-KW"/>
</dbReference>
<protein>
    <submittedName>
        <fullName evidence="6">Cytochrome</fullName>
    </submittedName>
</protein>
<accession>A0ABD1TW80</accession>
<keyword evidence="5" id="KW-0503">Monooxygenase</keyword>
<dbReference type="AlphaFoldDB" id="A0ABD1TW80"/>
<dbReference type="Proteomes" id="UP001604336">
    <property type="component" value="Unassembled WGS sequence"/>
</dbReference>
<reference evidence="7" key="1">
    <citation type="submission" date="2024-07" db="EMBL/GenBank/DDBJ databases">
        <title>Two chromosome-level genome assemblies of Korean endemic species Abeliophyllum distichum and Forsythia ovata (Oleaceae).</title>
        <authorList>
            <person name="Jang H."/>
        </authorList>
    </citation>
    <scope>NUCLEOTIDE SEQUENCE [LARGE SCALE GENOMIC DNA]</scope>
</reference>
<evidence type="ECO:0000256" key="4">
    <source>
        <dbReference type="ARBA" id="ARBA00023004"/>
    </source>
</evidence>
<dbReference type="PANTHER" id="PTHR47950:SF6">
    <property type="entry name" value="CYTOCHROME P450"/>
    <property type="match status" value="1"/>
</dbReference>
<dbReference type="GO" id="GO:0046872">
    <property type="term" value="F:metal ion binding"/>
    <property type="evidence" value="ECO:0007669"/>
    <property type="project" value="UniProtKB-KW"/>
</dbReference>
<sequence>MVELLKNPKTMKNVRREIEINEDFPKNSHLMQLPYLEARVKETLRLHPPAAFLLPHWAIETCQVMNYTVPKNAQVVVTRKCLGYKARSIHIGRVTWVQTREFCYHIFGF</sequence>
<evidence type="ECO:0000256" key="2">
    <source>
        <dbReference type="ARBA" id="ARBA00022617"/>
    </source>
</evidence>
<keyword evidence="2" id="KW-0349">Heme</keyword>
<dbReference type="InterPro" id="IPR036396">
    <property type="entry name" value="Cyt_P450_sf"/>
</dbReference>
<organism evidence="6 7">
    <name type="scientific">Abeliophyllum distichum</name>
    <dbReference type="NCBI Taxonomy" id="126358"/>
    <lineage>
        <taxon>Eukaryota</taxon>
        <taxon>Viridiplantae</taxon>
        <taxon>Streptophyta</taxon>
        <taxon>Embryophyta</taxon>
        <taxon>Tracheophyta</taxon>
        <taxon>Spermatophyta</taxon>
        <taxon>Magnoliopsida</taxon>
        <taxon>eudicotyledons</taxon>
        <taxon>Gunneridae</taxon>
        <taxon>Pentapetalae</taxon>
        <taxon>asterids</taxon>
        <taxon>lamiids</taxon>
        <taxon>Lamiales</taxon>
        <taxon>Oleaceae</taxon>
        <taxon>Forsythieae</taxon>
        <taxon>Abeliophyllum</taxon>
    </lineage>
</organism>
<dbReference type="EMBL" id="JBFOLK010000004">
    <property type="protein sequence ID" value="KAL2516783.1"/>
    <property type="molecule type" value="Genomic_DNA"/>
</dbReference>
<evidence type="ECO:0000313" key="6">
    <source>
        <dbReference type="EMBL" id="KAL2516783.1"/>
    </source>
</evidence>